<comment type="caution">
    <text evidence="3">The sequence shown here is derived from an EMBL/GenBank/DDBJ whole genome shotgun (WGS) entry which is preliminary data.</text>
</comment>
<evidence type="ECO:0000256" key="1">
    <source>
        <dbReference type="SAM" id="Coils"/>
    </source>
</evidence>
<evidence type="ECO:0000313" key="4">
    <source>
        <dbReference type="Proteomes" id="UP000245207"/>
    </source>
</evidence>
<keyword evidence="1" id="KW-0175">Coiled coil</keyword>
<accession>A0A2U1P4Z7</accession>
<dbReference type="AlphaFoldDB" id="A0A2U1P4Z7"/>
<dbReference type="STRING" id="35608.A0A2U1P4Z7"/>
<sequence length="604" mass="68797">MANKKIEGMETEFAQFRTEINTRFAEINDKFAAMQQENKAMQQENMAMQEANTKRLDDVMKALAALTTSTSKIQPKNEKKNTGPQYDDFEFLMNHRNLNETFDPKKKVEGVVFQDKNSSVFRVGSGSNGIENHYTGGSKRGSFEADFRFRKLKMPIFEGEDAHGWIYRMERYFDIQEIQEMDQLWAAVLCMEGPPYHGIVGVREGLRLGLGKGIAQDDTGREYVALFERLACQLVGISEPVLQGTFINGLKPELRASVHVMQPEVLNHAMKLSISIDENKTCYNVLWGAIPKPPVELFFTKSSKQNNNHHAKDFITIPIIDLSKPVSKHLLVKARQDFGFFKAGPPNPFGYGNKRLGKNGDFGWVEYLLLDTKLEHDHKNPIFPIFEDNPKKFKCVVDDYVSVVKKMACVILVFLADELKLPQNDFSKMLMDEQSDSVFRVNYYPPCPDVQELEMKGKKLIGFGEHTDPQIISFLQSNNTTGLEILLKDGSWMCVPPDPNSFFVNVGDCLQVQALIHEKVMTNGRFKSVKHRVVANSLKSRLSMIYFGGPPLSQKIAPLPSLMEGDDVILYKEFTWFEYKKSAFSSRLSDNRLSLYEKDHKVLS</sequence>
<dbReference type="Pfam" id="PF03171">
    <property type="entry name" value="2OG-FeII_Oxy"/>
    <property type="match status" value="1"/>
</dbReference>
<protein>
    <submittedName>
        <fullName evidence="3">Isopenicillin N synthase</fullName>
    </submittedName>
</protein>
<evidence type="ECO:0000313" key="3">
    <source>
        <dbReference type="EMBL" id="PWA80841.1"/>
    </source>
</evidence>
<gene>
    <name evidence="3" type="ORF">CTI12_AA191830</name>
</gene>
<dbReference type="EMBL" id="PKPP01001666">
    <property type="protein sequence ID" value="PWA80841.1"/>
    <property type="molecule type" value="Genomic_DNA"/>
</dbReference>
<dbReference type="Proteomes" id="UP000245207">
    <property type="component" value="Unassembled WGS sequence"/>
</dbReference>
<dbReference type="InterPro" id="IPR050231">
    <property type="entry name" value="Iron_ascorbate_oxido_reductase"/>
</dbReference>
<feature type="coiled-coil region" evidence="1">
    <location>
        <begin position="24"/>
        <end position="54"/>
    </location>
</feature>
<organism evidence="3 4">
    <name type="scientific">Artemisia annua</name>
    <name type="common">Sweet wormwood</name>
    <dbReference type="NCBI Taxonomy" id="35608"/>
    <lineage>
        <taxon>Eukaryota</taxon>
        <taxon>Viridiplantae</taxon>
        <taxon>Streptophyta</taxon>
        <taxon>Embryophyta</taxon>
        <taxon>Tracheophyta</taxon>
        <taxon>Spermatophyta</taxon>
        <taxon>Magnoliopsida</taxon>
        <taxon>eudicotyledons</taxon>
        <taxon>Gunneridae</taxon>
        <taxon>Pentapetalae</taxon>
        <taxon>asterids</taxon>
        <taxon>campanulids</taxon>
        <taxon>Asterales</taxon>
        <taxon>Asteraceae</taxon>
        <taxon>Asteroideae</taxon>
        <taxon>Anthemideae</taxon>
        <taxon>Artemisiinae</taxon>
        <taxon>Artemisia</taxon>
    </lineage>
</organism>
<feature type="domain" description="Fe2OG dioxygenase" evidence="2">
    <location>
        <begin position="434"/>
        <end position="550"/>
    </location>
</feature>
<dbReference type="Gene3D" id="2.60.120.330">
    <property type="entry name" value="B-lactam Antibiotic, Isopenicillin N Synthase, Chain"/>
    <property type="match status" value="1"/>
</dbReference>
<dbReference type="PROSITE" id="PS51471">
    <property type="entry name" value="FE2OG_OXY"/>
    <property type="match status" value="1"/>
</dbReference>
<name>A0A2U1P4Z7_ARTAN</name>
<dbReference type="SUPFAM" id="SSF51197">
    <property type="entry name" value="Clavaminate synthase-like"/>
    <property type="match status" value="1"/>
</dbReference>
<dbReference type="PANTHER" id="PTHR47990">
    <property type="entry name" value="2-OXOGLUTARATE (2OG) AND FE(II)-DEPENDENT OXYGENASE SUPERFAMILY PROTEIN-RELATED"/>
    <property type="match status" value="1"/>
</dbReference>
<evidence type="ECO:0000259" key="2">
    <source>
        <dbReference type="PROSITE" id="PS51471"/>
    </source>
</evidence>
<dbReference type="InterPro" id="IPR044861">
    <property type="entry name" value="IPNS-like_FE2OG_OXY"/>
</dbReference>
<reference evidence="3 4" key="1">
    <citation type="journal article" date="2018" name="Mol. Plant">
        <title>The genome of Artemisia annua provides insight into the evolution of Asteraceae family and artemisinin biosynthesis.</title>
        <authorList>
            <person name="Shen Q."/>
            <person name="Zhang L."/>
            <person name="Liao Z."/>
            <person name="Wang S."/>
            <person name="Yan T."/>
            <person name="Shi P."/>
            <person name="Liu M."/>
            <person name="Fu X."/>
            <person name="Pan Q."/>
            <person name="Wang Y."/>
            <person name="Lv Z."/>
            <person name="Lu X."/>
            <person name="Zhang F."/>
            <person name="Jiang W."/>
            <person name="Ma Y."/>
            <person name="Chen M."/>
            <person name="Hao X."/>
            <person name="Li L."/>
            <person name="Tang Y."/>
            <person name="Lv G."/>
            <person name="Zhou Y."/>
            <person name="Sun X."/>
            <person name="Brodelius P.E."/>
            <person name="Rose J.K.C."/>
            <person name="Tang K."/>
        </authorList>
    </citation>
    <scope>NUCLEOTIDE SEQUENCE [LARGE SCALE GENOMIC DNA]</scope>
    <source>
        <strain evidence="4">cv. Huhao1</strain>
        <tissue evidence="3">Leaf</tissue>
    </source>
</reference>
<keyword evidence="4" id="KW-1185">Reference proteome</keyword>
<dbReference type="OrthoDB" id="288590at2759"/>
<dbReference type="InterPro" id="IPR027443">
    <property type="entry name" value="IPNS-like_sf"/>
</dbReference>
<dbReference type="InterPro" id="IPR005123">
    <property type="entry name" value="Oxoglu/Fe-dep_dioxygenase_dom"/>
</dbReference>
<proteinExistence type="predicted"/>